<protein>
    <submittedName>
        <fullName evidence="2">Uncharacterized protein</fullName>
    </submittedName>
</protein>
<sequence length="87" mass="9205">MADTAHHHHHTFSSLQQPIRPWQPPSSLLQIYANSIAAPATPTMSTIDAHSSNGSASTPCNTTDLHLYAATTINASTNHGSIVTTNS</sequence>
<feature type="compositionally biased region" description="Basic residues" evidence="1">
    <location>
        <begin position="1"/>
        <end position="11"/>
    </location>
</feature>
<evidence type="ECO:0000256" key="1">
    <source>
        <dbReference type="SAM" id="MobiDB-lite"/>
    </source>
</evidence>
<evidence type="ECO:0000313" key="2">
    <source>
        <dbReference type="EMBL" id="QCD96648.1"/>
    </source>
</evidence>
<keyword evidence="3" id="KW-1185">Reference proteome</keyword>
<evidence type="ECO:0000313" key="3">
    <source>
        <dbReference type="Proteomes" id="UP000501690"/>
    </source>
</evidence>
<dbReference type="AlphaFoldDB" id="A0A4D6M808"/>
<proteinExistence type="predicted"/>
<organism evidence="2 3">
    <name type="scientific">Vigna unguiculata</name>
    <name type="common">Cowpea</name>
    <dbReference type="NCBI Taxonomy" id="3917"/>
    <lineage>
        <taxon>Eukaryota</taxon>
        <taxon>Viridiplantae</taxon>
        <taxon>Streptophyta</taxon>
        <taxon>Embryophyta</taxon>
        <taxon>Tracheophyta</taxon>
        <taxon>Spermatophyta</taxon>
        <taxon>Magnoliopsida</taxon>
        <taxon>eudicotyledons</taxon>
        <taxon>Gunneridae</taxon>
        <taxon>Pentapetalae</taxon>
        <taxon>rosids</taxon>
        <taxon>fabids</taxon>
        <taxon>Fabales</taxon>
        <taxon>Fabaceae</taxon>
        <taxon>Papilionoideae</taxon>
        <taxon>50 kb inversion clade</taxon>
        <taxon>NPAAA clade</taxon>
        <taxon>indigoferoid/millettioid clade</taxon>
        <taxon>Phaseoleae</taxon>
        <taxon>Vigna</taxon>
    </lineage>
</organism>
<accession>A0A4D6M808</accession>
<dbReference type="Proteomes" id="UP000501690">
    <property type="component" value="Linkage Group LG6"/>
</dbReference>
<gene>
    <name evidence="2" type="ORF">DEO72_LG6g1355</name>
</gene>
<name>A0A4D6M808_VIGUN</name>
<dbReference type="EMBL" id="CP039350">
    <property type="protein sequence ID" value="QCD96648.1"/>
    <property type="molecule type" value="Genomic_DNA"/>
</dbReference>
<feature type="region of interest" description="Disordered" evidence="1">
    <location>
        <begin position="1"/>
        <end position="24"/>
    </location>
</feature>
<reference evidence="2 3" key="1">
    <citation type="submission" date="2019-04" db="EMBL/GenBank/DDBJ databases">
        <title>An improved genome assembly and genetic linkage map for asparagus bean, Vigna unguiculata ssp. sesquipedialis.</title>
        <authorList>
            <person name="Xia Q."/>
            <person name="Zhang R."/>
            <person name="Dong Y."/>
        </authorList>
    </citation>
    <scope>NUCLEOTIDE SEQUENCE [LARGE SCALE GENOMIC DNA]</scope>
    <source>
        <tissue evidence="2">Leaf</tissue>
    </source>
</reference>